<name>A0A7M7QAN2_NASVI</name>
<feature type="compositionally biased region" description="Polar residues" evidence="7">
    <location>
        <begin position="225"/>
        <end position="236"/>
    </location>
</feature>
<dbReference type="GO" id="GO:0000981">
    <property type="term" value="F:DNA-binding transcription factor activity, RNA polymerase II-specific"/>
    <property type="evidence" value="ECO:0007669"/>
    <property type="project" value="InterPro"/>
</dbReference>
<keyword evidence="3 5" id="KW-0371">Homeobox</keyword>
<feature type="compositionally biased region" description="Low complexity" evidence="7">
    <location>
        <begin position="260"/>
        <end position="283"/>
    </location>
</feature>
<feature type="compositionally biased region" description="Low complexity" evidence="7">
    <location>
        <begin position="205"/>
        <end position="224"/>
    </location>
</feature>
<evidence type="ECO:0000256" key="4">
    <source>
        <dbReference type="ARBA" id="ARBA00023242"/>
    </source>
</evidence>
<feature type="domain" description="Homeobox" evidence="8">
    <location>
        <begin position="140"/>
        <end position="200"/>
    </location>
</feature>
<dbReference type="RefSeq" id="XP_031783548.1">
    <property type="nucleotide sequence ID" value="XM_031927688.2"/>
</dbReference>
<evidence type="ECO:0000256" key="7">
    <source>
        <dbReference type="SAM" id="MobiDB-lite"/>
    </source>
</evidence>
<dbReference type="Proteomes" id="UP000002358">
    <property type="component" value="Chromosome 3"/>
</dbReference>
<dbReference type="PANTHER" id="PTHR24329:SF543">
    <property type="entry name" value="FI01017P-RELATED"/>
    <property type="match status" value="1"/>
</dbReference>
<feature type="region of interest" description="Disordered" evidence="7">
    <location>
        <begin position="198"/>
        <end position="305"/>
    </location>
</feature>
<dbReference type="InterPro" id="IPR009057">
    <property type="entry name" value="Homeodomain-like_sf"/>
</dbReference>
<keyword evidence="10" id="KW-1185">Reference proteome</keyword>
<accession>A0A7M7QAN2</accession>
<dbReference type="AlphaFoldDB" id="A0A7M7QAN2"/>
<protein>
    <recommendedName>
        <fullName evidence="8">Homeobox domain-containing protein</fullName>
    </recommendedName>
</protein>
<dbReference type="SUPFAM" id="SSF46689">
    <property type="entry name" value="Homeodomain-like"/>
    <property type="match status" value="1"/>
</dbReference>
<feature type="DNA-binding region" description="Homeobox" evidence="5">
    <location>
        <begin position="142"/>
        <end position="201"/>
    </location>
</feature>
<dbReference type="KEGG" id="nvi:100122985"/>
<evidence type="ECO:0000256" key="2">
    <source>
        <dbReference type="ARBA" id="ARBA00023125"/>
    </source>
</evidence>
<dbReference type="InterPro" id="IPR001356">
    <property type="entry name" value="HD"/>
</dbReference>
<evidence type="ECO:0000256" key="3">
    <source>
        <dbReference type="ARBA" id="ARBA00023155"/>
    </source>
</evidence>
<dbReference type="InParanoid" id="A0A7M7QAN2"/>
<organism evidence="9 10">
    <name type="scientific">Nasonia vitripennis</name>
    <name type="common">Parasitic wasp</name>
    <dbReference type="NCBI Taxonomy" id="7425"/>
    <lineage>
        <taxon>Eukaryota</taxon>
        <taxon>Metazoa</taxon>
        <taxon>Ecdysozoa</taxon>
        <taxon>Arthropoda</taxon>
        <taxon>Hexapoda</taxon>
        <taxon>Insecta</taxon>
        <taxon>Pterygota</taxon>
        <taxon>Neoptera</taxon>
        <taxon>Endopterygota</taxon>
        <taxon>Hymenoptera</taxon>
        <taxon>Apocrita</taxon>
        <taxon>Proctotrupomorpha</taxon>
        <taxon>Chalcidoidea</taxon>
        <taxon>Pteromalidae</taxon>
        <taxon>Pteromalinae</taxon>
        <taxon>Nasonia</taxon>
    </lineage>
</organism>
<dbReference type="OrthoDB" id="6159439at2759"/>
<evidence type="ECO:0000256" key="6">
    <source>
        <dbReference type="RuleBase" id="RU000682"/>
    </source>
</evidence>
<evidence type="ECO:0000256" key="5">
    <source>
        <dbReference type="PROSITE-ProRule" id="PRU00108"/>
    </source>
</evidence>
<proteinExistence type="predicted"/>
<dbReference type="CDD" id="cd00086">
    <property type="entry name" value="homeodomain"/>
    <property type="match status" value="1"/>
</dbReference>
<dbReference type="GO" id="GO:0005634">
    <property type="term" value="C:nucleus"/>
    <property type="evidence" value="ECO:0007669"/>
    <property type="project" value="UniProtKB-SubCell"/>
</dbReference>
<evidence type="ECO:0000259" key="8">
    <source>
        <dbReference type="PROSITE" id="PS50071"/>
    </source>
</evidence>
<dbReference type="Gene3D" id="1.10.10.60">
    <property type="entry name" value="Homeodomain-like"/>
    <property type="match status" value="1"/>
</dbReference>
<dbReference type="PROSITE" id="PS50071">
    <property type="entry name" value="HOMEOBOX_2"/>
    <property type="match status" value="1"/>
</dbReference>
<dbReference type="GeneID" id="100122985"/>
<evidence type="ECO:0000313" key="10">
    <source>
        <dbReference type="Proteomes" id="UP000002358"/>
    </source>
</evidence>
<dbReference type="PANTHER" id="PTHR24329">
    <property type="entry name" value="HOMEOBOX PROTEIN ARISTALESS"/>
    <property type="match status" value="1"/>
</dbReference>
<dbReference type="PROSITE" id="PS00027">
    <property type="entry name" value="HOMEOBOX_1"/>
    <property type="match status" value="1"/>
</dbReference>
<evidence type="ECO:0000313" key="9">
    <source>
        <dbReference type="EnsemblMetazoa" id="XP_031783548"/>
    </source>
</evidence>
<dbReference type="SMR" id="A0A7M7QAN2"/>
<dbReference type="EnsemblMetazoa" id="XM_031927688">
    <property type="protein sequence ID" value="XP_031783548"/>
    <property type="gene ID" value="LOC100122985"/>
</dbReference>
<dbReference type="Pfam" id="PF00046">
    <property type="entry name" value="Homeodomain"/>
    <property type="match status" value="1"/>
</dbReference>
<dbReference type="FunFam" id="1.10.10.60:FF:000182">
    <property type="entry name" value="Paired like homeobox 2B"/>
    <property type="match status" value="1"/>
</dbReference>
<keyword evidence="2 5" id="KW-0238">DNA-binding</keyword>
<sequence>MDYSYFNQAAAAAAAAGLEPSSCALAANEMPCGPYGELGSCSQISQAAYRYSAAVGAAARAASYPGSNGNLGSHHAAAAAVAAAASHSHAHHASACSVMSARGQEVVHRQASIFPSAINLQGGLGYKAYAGCHEGPSEKRKQRRIRTTFTSAQLKELERAFQETHYPDIYTREEIAMKIDLTEARVQVWFQNRRAKFRKQERLAQQKSGSSQQSTSSSIDAAASGNNAPSPLQSSGVKAEGRSPRSPATPPSSAIEIKPQQQQQQQQHQQQQHQQHQQQHQQQTQPAGDGHGSDSGNPANGRLAWGSCSPRPFSAALSPYLLDPLPLKTANLY</sequence>
<dbReference type="GO" id="GO:0000977">
    <property type="term" value="F:RNA polymerase II transcription regulatory region sequence-specific DNA binding"/>
    <property type="evidence" value="ECO:0007669"/>
    <property type="project" value="TreeGrafter"/>
</dbReference>
<comment type="subcellular location">
    <subcellularLocation>
        <location evidence="1 5 6">Nucleus</location>
    </subcellularLocation>
</comment>
<reference evidence="9" key="1">
    <citation type="submission" date="2021-01" db="UniProtKB">
        <authorList>
            <consortium name="EnsemblMetazoa"/>
        </authorList>
    </citation>
    <scope>IDENTIFICATION</scope>
</reference>
<keyword evidence="4 5" id="KW-0539">Nucleus</keyword>
<dbReference type="InterPro" id="IPR050649">
    <property type="entry name" value="Paired_Homeobox_TFs"/>
</dbReference>
<evidence type="ECO:0000256" key="1">
    <source>
        <dbReference type="ARBA" id="ARBA00004123"/>
    </source>
</evidence>
<dbReference type="InterPro" id="IPR017970">
    <property type="entry name" value="Homeobox_CS"/>
</dbReference>
<dbReference type="SMART" id="SM00389">
    <property type="entry name" value="HOX"/>
    <property type="match status" value="1"/>
</dbReference>